<protein>
    <submittedName>
        <fullName evidence="2">Uncharacterized protein</fullName>
    </submittedName>
</protein>
<evidence type="ECO:0000256" key="1">
    <source>
        <dbReference type="SAM" id="Phobius"/>
    </source>
</evidence>
<reference evidence="3" key="1">
    <citation type="submission" date="2017-01" db="EMBL/GenBank/DDBJ databases">
        <authorList>
            <person name="Varghese N."/>
            <person name="Submissions S."/>
        </authorList>
    </citation>
    <scope>NUCLEOTIDE SEQUENCE [LARGE SCALE GENOMIC DNA]</scope>
    <source>
        <strain evidence="3">DSM 29430</strain>
    </source>
</reference>
<keyword evidence="1" id="KW-0472">Membrane</keyword>
<dbReference type="OrthoDB" id="7873426at2"/>
<accession>A0A1N7L6L9</accession>
<name>A0A1N7L6L9_9RHOB</name>
<dbReference type="AlphaFoldDB" id="A0A1N7L6L9"/>
<gene>
    <name evidence="2" type="ORF">SAMN05421759_102417</name>
</gene>
<organism evidence="2 3">
    <name type="scientific">Roseivivax lentus</name>
    <dbReference type="NCBI Taxonomy" id="633194"/>
    <lineage>
        <taxon>Bacteria</taxon>
        <taxon>Pseudomonadati</taxon>
        <taxon>Pseudomonadota</taxon>
        <taxon>Alphaproteobacteria</taxon>
        <taxon>Rhodobacterales</taxon>
        <taxon>Roseobacteraceae</taxon>
        <taxon>Roseivivax</taxon>
    </lineage>
</organism>
<feature type="transmembrane region" description="Helical" evidence="1">
    <location>
        <begin position="57"/>
        <end position="74"/>
    </location>
</feature>
<sequence>MTRSEMLERYEASKAQLERSKQIEAGQASALTYAAFATKTAFDENTLFQKAAHAAKLFNIAAIGIVPILLIFYLS</sequence>
<proteinExistence type="predicted"/>
<keyword evidence="3" id="KW-1185">Reference proteome</keyword>
<evidence type="ECO:0000313" key="3">
    <source>
        <dbReference type="Proteomes" id="UP000186684"/>
    </source>
</evidence>
<keyword evidence="1" id="KW-1133">Transmembrane helix</keyword>
<keyword evidence="1" id="KW-0812">Transmembrane</keyword>
<dbReference type="RefSeq" id="WP_076445858.1">
    <property type="nucleotide sequence ID" value="NZ_FTOQ01000002.1"/>
</dbReference>
<dbReference type="Proteomes" id="UP000186684">
    <property type="component" value="Unassembled WGS sequence"/>
</dbReference>
<dbReference type="EMBL" id="FTOQ01000002">
    <property type="protein sequence ID" value="SIS69350.1"/>
    <property type="molecule type" value="Genomic_DNA"/>
</dbReference>
<evidence type="ECO:0000313" key="2">
    <source>
        <dbReference type="EMBL" id="SIS69350.1"/>
    </source>
</evidence>